<keyword evidence="2" id="KW-0175">Coiled coil</keyword>
<dbReference type="EMBL" id="CP050063">
    <property type="protein sequence ID" value="QIP16647.1"/>
    <property type="molecule type" value="Genomic_DNA"/>
</dbReference>
<dbReference type="PANTHER" id="PTHR12106">
    <property type="entry name" value="SORTILIN RELATED"/>
    <property type="match status" value="1"/>
</dbReference>
<dbReference type="InterPro" id="IPR015943">
    <property type="entry name" value="WD40/YVTN_repeat-like_dom_sf"/>
</dbReference>
<protein>
    <submittedName>
        <fullName evidence="4">Sialidase</fullName>
    </submittedName>
</protein>
<dbReference type="InterPro" id="IPR031778">
    <property type="entry name" value="Sortilin_N"/>
</dbReference>
<reference evidence="4 5" key="1">
    <citation type="submission" date="2020-03" db="EMBL/GenBank/DDBJ databases">
        <authorList>
            <person name="Kim M.K."/>
        </authorList>
    </citation>
    <scope>NUCLEOTIDE SEQUENCE [LARGE SCALE GENOMIC DNA]</scope>
    <source>
        <strain evidence="4 5">BT328</strain>
    </source>
</reference>
<organism evidence="4 5">
    <name type="scientific">Spirosoma aureum</name>
    <dbReference type="NCBI Taxonomy" id="2692134"/>
    <lineage>
        <taxon>Bacteria</taxon>
        <taxon>Pseudomonadati</taxon>
        <taxon>Bacteroidota</taxon>
        <taxon>Cytophagia</taxon>
        <taxon>Cytophagales</taxon>
        <taxon>Cytophagaceae</taxon>
        <taxon>Spirosoma</taxon>
    </lineage>
</organism>
<gene>
    <name evidence="4" type="ORF">G8759_30400</name>
</gene>
<dbReference type="RefSeq" id="WP_167216741.1">
    <property type="nucleotide sequence ID" value="NZ_CP050063.1"/>
</dbReference>
<accession>A0A6G9AVZ3</accession>
<sequence length="1077" mass="118876">MSNQYLSRSSQFVMLFVSWILGITANTTLAQKIELAQLKQLNYRHIGPVGNRISTVSGIAGNPLVYFAGAASGGIWRTVDGGMTWKPVLDDKPVHSIGSITVAPSDPQIVWAGTGEPHIRSNVSVGDGVWKSVDGGSSWQNMGLNLTGRISRVIVNPTNPDIVYAAAQGHSYAPQKEKGIYRTTDGGKNWTQVLFVNDSTGASDLVMDPTNPRILFAGMWQLDIKTWGRQSGGKGSGIFMSRDGGTTWNRLSGNGLPKLAVGKIALTMSKADPQKIYALIETADGVPPPGVKEAETGELWRSDDGGTNWNLVSYEQTLGSRGAYYTRCQVSPDNADELVVLAEAYNVSKDGGKTFQKSSGISVPNWDHHELWIDPTDGNRQAVAGDGGVSISYNRGKTWLRIQLPVAQLYHVTTDNRIPYNVYANRQDGPSSRLPSRYYGTDYHFNGIPRGEWLDVGGGESGFATPDPVDPSIVWSSASGSGAGGGIVVRFNEKNRQFRQVEVWPEATFGSPAKDVKYRFQWTFPLLISPHDRNTVYVTSQNVHKTTNGGQSWQVISPDLTLNDKSKQGISGGLTPDNIGVEYGCVIYAFDESPIQKGVLWAGSNDGLVHVSVDGGTNWQNVTANIKGLPPLGTVRNIDASKWKVGKAYLTVDFHQLGNFESYVYKTEDFGKTWVKIIEGIPQNTLSYVCNIREDPAKPGLLYLGTENALYISFNDGAHWQSLMTNLPAAPMYWLAVQENFNDLVVGTYGRGIWILDDITPLRQLTPEVTASAAHLFAPRSAYRFRPMTYPYSMFDDPSAGENPPVGAPLNYWLSAEATDSLTITISDANKMVIRKLHHKGKVGINRLWWDLREDPSTAIIARNKPINAHWINLGDKRAKPALAASRGFSPLVRPGIYTVTLTVGDKTYSQTIKVLKDPTSEGSETDITAQYEFVSTIKKDLNSIADQVNQLEWTRRQLADLKDMIADKKDIDEAKKDIDSLSARLIAVEEQFMQLKMPSGIRWNSQTTEKLMYLASAVETADFPPAQQHLEVYQILKKRLQENQTMAQKLIQTELPAFVERMKKYNLYSPIVIETN</sequence>
<dbReference type="InterPro" id="IPR036278">
    <property type="entry name" value="Sialidase_sf"/>
</dbReference>
<dbReference type="AlphaFoldDB" id="A0A6G9AVZ3"/>
<dbReference type="Proteomes" id="UP000501802">
    <property type="component" value="Chromosome"/>
</dbReference>
<evidence type="ECO:0000259" key="3">
    <source>
        <dbReference type="Pfam" id="PF15902"/>
    </source>
</evidence>
<evidence type="ECO:0000256" key="2">
    <source>
        <dbReference type="SAM" id="Coils"/>
    </source>
</evidence>
<dbReference type="SUPFAM" id="SSF50939">
    <property type="entry name" value="Sialidases"/>
    <property type="match status" value="1"/>
</dbReference>
<dbReference type="SUPFAM" id="SSF110296">
    <property type="entry name" value="Oligoxyloglucan reducing end-specific cellobiohydrolase"/>
    <property type="match status" value="1"/>
</dbReference>
<name>A0A6G9AVZ3_9BACT</name>
<dbReference type="Gene3D" id="2.130.10.10">
    <property type="entry name" value="YVTN repeat-like/Quinoprotein amine dehydrogenase"/>
    <property type="match status" value="4"/>
</dbReference>
<feature type="domain" description="Sortilin N-terminal" evidence="3">
    <location>
        <begin position="129"/>
        <end position="252"/>
    </location>
</feature>
<proteinExistence type="predicted"/>
<dbReference type="InterPro" id="IPR050310">
    <property type="entry name" value="VPS10-sortilin"/>
</dbReference>
<evidence type="ECO:0000313" key="5">
    <source>
        <dbReference type="Proteomes" id="UP000501802"/>
    </source>
</evidence>
<dbReference type="CDD" id="cd15482">
    <property type="entry name" value="Sialidase_non-viral"/>
    <property type="match status" value="1"/>
</dbReference>
<keyword evidence="1" id="KW-0677">Repeat</keyword>
<keyword evidence="5" id="KW-1185">Reference proteome</keyword>
<dbReference type="Pfam" id="PF15902">
    <property type="entry name" value="Sortilin-Vps10"/>
    <property type="match status" value="1"/>
</dbReference>
<feature type="coiled-coil region" evidence="2">
    <location>
        <begin position="965"/>
        <end position="992"/>
    </location>
</feature>
<dbReference type="PANTHER" id="PTHR12106:SF27">
    <property type="entry name" value="SORTILIN-RELATED RECEPTOR"/>
    <property type="match status" value="1"/>
</dbReference>
<dbReference type="KEGG" id="spib:G8759_30400"/>
<evidence type="ECO:0000256" key="1">
    <source>
        <dbReference type="ARBA" id="ARBA00022737"/>
    </source>
</evidence>
<evidence type="ECO:0000313" key="4">
    <source>
        <dbReference type="EMBL" id="QIP16647.1"/>
    </source>
</evidence>